<dbReference type="Gene3D" id="2.40.10.10">
    <property type="entry name" value="Trypsin-like serine proteases"/>
    <property type="match status" value="1"/>
</dbReference>
<name>A0A381U0I2_9ZZZZ</name>
<protein>
    <recommendedName>
        <fullName evidence="2">Serine protease</fullName>
    </recommendedName>
</protein>
<feature type="non-terminal residue" evidence="1">
    <location>
        <position position="84"/>
    </location>
</feature>
<dbReference type="AlphaFoldDB" id="A0A381U0I2"/>
<sequence length="84" mass="8667">MHFAKLRAALGKVALPCAALSLFVSVSSSIAQGLPSAEPLDAKSLAKRIRESIVVLTQIGRDDEEQGVGTGFVVSSDGLIATSL</sequence>
<accession>A0A381U0I2</accession>
<evidence type="ECO:0000313" key="1">
    <source>
        <dbReference type="EMBL" id="SVA19953.1"/>
    </source>
</evidence>
<dbReference type="InterPro" id="IPR043504">
    <property type="entry name" value="Peptidase_S1_PA_chymotrypsin"/>
</dbReference>
<reference evidence="1" key="1">
    <citation type="submission" date="2018-05" db="EMBL/GenBank/DDBJ databases">
        <authorList>
            <person name="Lanie J.A."/>
            <person name="Ng W.-L."/>
            <person name="Kazmierczak K.M."/>
            <person name="Andrzejewski T.M."/>
            <person name="Davidsen T.M."/>
            <person name="Wayne K.J."/>
            <person name="Tettelin H."/>
            <person name="Glass J.I."/>
            <person name="Rusch D."/>
            <person name="Podicherti R."/>
            <person name="Tsui H.-C.T."/>
            <person name="Winkler M.E."/>
        </authorList>
    </citation>
    <scope>NUCLEOTIDE SEQUENCE</scope>
</reference>
<proteinExistence type="predicted"/>
<organism evidence="1">
    <name type="scientific">marine metagenome</name>
    <dbReference type="NCBI Taxonomy" id="408172"/>
    <lineage>
        <taxon>unclassified sequences</taxon>
        <taxon>metagenomes</taxon>
        <taxon>ecological metagenomes</taxon>
    </lineage>
</organism>
<gene>
    <name evidence="1" type="ORF">METZ01_LOCUS72807</name>
</gene>
<evidence type="ECO:0008006" key="2">
    <source>
        <dbReference type="Google" id="ProtNLM"/>
    </source>
</evidence>
<dbReference type="EMBL" id="UINC01005229">
    <property type="protein sequence ID" value="SVA19953.1"/>
    <property type="molecule type" value="Genomic_DNA"/>
</dbReference>